<evidence type="ECO:0000313" key="2">
    <source>
        <dbReference type="EMBL" id="MDA0162898.1"/>
    </source>
</evidence>
<reference evidence="2" key="1">
    <citation type="submission" date="2022-10" db="EMBL/GenBank/DDBJ databases">
        <title>The WGS of Solirubrobacter ginsenosidimutans DSM 21036.</title>
        <authorList>
            <person name="Jiang Z."/>
        </authorList>
    </citation>
    <scope>NUCLEOTIDE SEQUENCE</scope>
    <source>
        <strain evidence="2">DSM 21036</strain>
    </source>
</reference>
<accession>A0A9X3S6V3</accession>
<dbReference type="RefSeq" id="WP_270042139.1">
    <property type="nucleotide sequence ID" value="NZ_JAPDOD010000021.1"/>
</dbReference>
<evidence type="ECO:0000256" key="1">
    <source>
        <dbReference type="SAM" id="Phobius"/>
    </source>
</evidence>
<keyword evidence="1" id="KW-1133">Transmembrane helix</keyword>
<gene>
    <name evidence="2" type="ORF">OM076_21680</name>
</gene>
<keyword evidence="3" id="KW-1185">Reference proteome</keyword>
<comment type="caution">
    <text evidence="2">The sequence shown here is derived from an EMBL/GenBank/DDBJ whole genome shotgun (WGS) entry which is preliminary data.</text>
</comment>
<proteinExistence type="predicted"/>
<evidence type="ECO:0000313" key="3">
    <source>
        <dbReference type="Proteomes" id="UP001149140"/>
    </source>
</evidence>
<feature type="transmembrane region" description="Helical" evidence="1">
    <location>
        <begin position="161"/>
        <end position="179"/>
    </location>
</feature>
<feature type="transmembrane region" description="Helical" evidence="1">
    <location>
        <begin position="78"/>
        <end position="98"/>
    </location>
</feature>
<keyword evidence="1" id="KW-0472">Membrane</keyword>
<keyword evidence="1" id="KW-0812">Transmembrane</keyword>
<dbReference type="Proteomes" id="UP001149140">
    <property type="component" value="Unassembled WGS sequence"/>
</dbReference>
<name>A0A9X3S6V3_9ACTN</name>
<dbReference type="EMBL" id="JAPDOD010000021">
    <property type="protein sequence ID" value="MDA0162898.1"/>
    <property type="molecule type" value="Genomic_DNA"/>
</dbReference>
<protein>
    <submittedName>
        <fullName evidence="2">Uncharacterized protein</fullName>
    </submittedName>
</protein>
<feature type="transmembrane region" description="Helical" evidence="1">
    <location>
        <begin position="110"/>
        <end position="127"/>
    </location>
</feature>
<dbReference type="AlphaFoldDB" id="A0A9X3S6V3"/>
<organism evidence="2 3">
    <name type="scientific">Solirubrobacter ginsenosidimutans</name>
    <dbReference type="NCBI Taxonomy" id="490573"/>
    <lineage>
        <taxon>Bacteria</taxon>
        <taxon>Bacillati</taxon>
        <taxon>Actinomycetota</taxon>
        <taxon>Thermoleophilia</taxon>
        <taxon>Solirubrobacterales</taxon>
        <taxon>Solirubrobacteraceae</taxon>
        <taxon>Solirubrobacter</taxon>
    </lineage>
</organism>
<sequence length="188" mass="20828">MQKLLTHRPAMAAAPPARDTSGLSEPVFYFMTAVVVIQGGHLVEHFVQALQVFVLGVPEDDALGLLGYVLQFNGTEEWLHLGYNTLYLLSLYALILPLWHITPEVITKRAFWIFITASVWIESWHMVEHGVIISNVIANGGCPCPGIGDAALGLSDTILHLVYNLVAYIGIAYAYVLILRHRGYGRSR</sequence>